<keyword evidence="3" id="KW-1185">Reference proteome</keyword>
<protein>
    <submittedName>
        <fullName evidence="2">Uncharacterized protein</fullName>
    </submittedName>
</protein>
<gene>
    <name evidence="2" type="ORF">DM02DRAFT_545743</name>
</gene>
<keyword evidence="1" id="KW-0732">Signal</keyword>
<feature type="signal peptide" evidence="1">
    <location>
        <begin position="1"/>
        <end position="26"/>
    </location>
</feature>
<dbReference type="OrthoDB" id="5326346at2759"/>
<evidence type="ECO:0000256" key="1">
    <source>
        <dbReference type="SAM" id="SignalP"/>
    </source>
</evidence>
<feature type="chain" id="PRO_5016068955" evidence="1">
    <location>
        <begin position="27"/>
        <end position="225"/>
    </location>
</feature>
<evidence type="ECO:0000313" key="3">
    <source>
        <dbReference type="Proteomes" id="UP000244855"/>
    </source>
</evidence>
<dbReference type="Proteomes" id="UP000244855">
    <property type="component" value="Unassembled WGS sequence"/>
</dbReference>
<name>A0A2V1D0H0_9PLEO</name>
<organism evidence="2 3">
    <name type="scientific">Periconia macrospinosa</name>
    <dbReference type="NCBI Taxonomy" id="97972"/>
    <lineage>
        <taxon>Eukaryota</taxon>
        <taxon>Fungi</taxon>
        <taxon>Dikarya</taxon>
        <taxon>Ascomycota</taxon>
        <taxon>Pezizomycotina</taxon>
        <taxon>Dothideomycetes</taxon>
        <taxon>Pleosporomycetidae</taxon>
        <taxon>Pleosporales</taxon>
        <taxon>Massarineae</taxon>
        <taxon>Periconiaceae</taxon>
        <taxon>Periconia</taxon>
    </lineage>
</organism>
<dbReference type="EMBL" id="KZ805854">
    <property type="protein sequence ID" value="PVH91491.1"/>
    <property type="molecule type" value="Genomic_DNA"/>
</dbReference>
<dbReference type="AlphaFoldDB" id="A0A2V1D0H0"/>
<accession>A0A2V1D0H0</accession>
<proteinExistence type="predicted"/>
<dbReference type="STRING" id="97972.A0A2V1D0H0"/>
<evidence type="ECO:0000313" key="2">
    <source>
        <dbReference type="EMBL" id="PVH91491.1"/>
    </source>
</evidence>
<reference evidence="2 3" key="1">
    <citation type="journal article" date="2018" name="Sci. Rep.">
        <title>Comparative genomics provides insights into the lifestyle and reveals functional heterogeneity of dark septate endophytic fungi.</title>
        <authorList>
            <person name="Knapp D.G."/>
            <person name="Nemeth J.B."/>
            <person name="Barry K."/>
            <person name="Hainaut M."/>
            <person name="Henrissat B."/>
            <person name="Johnson J."/>
            <person name="Kuo A."/>
            <person name="Lim J.H.P."/>
            <person name="Lipzen A."/>
            <person name="Nolan M."/>
            <person name="Ohm R.A."/>
            <person name="Tamas L."/>
            <person name="Grigoriev I.V."/>
            <person name="Spatafora J.W."/>
            <person name="Nagy L.G."/>
            <person name="Kovacs G.M."/>
        </authorList>
    </citation>
    <scope>NUCLEOTIDE SEQUENCE [LARGE SCALE GENOMIC DNA]</scope>
    <source>
        <strain evidence="2 3">DSE2036</strain>
    </source>
</reference>
<sequence length="225" mass="25394">MAPRSIPLLLLTKIAVLADYYNCTEAIELSTEIWVRDLKDTTPIPSNYCRNLMLWMCIAWVLRLPQEFTQTTAVAIKRSNQKELPTLALPITGFVGRSTSWTRIEAIGTVVSQLHDLLEEYRNADYCCPSGIHSFECGSILYGALTKGIDSSGLLVPYPVAPFSGMSIWEIYLKVHDIKSPVWCNPGSGRFRTHHSCNLNERVTEIVDKVMRRVNGLELKEFGRT</sequence>